<organism evidence="1 2">
    <name type="scientific">Blepharisma stoltei</name>
    <dbReference type="NCBI Taxonomy" id="1481888"/>
    <lineage>
        <taxon>Eukaryota</taxon>
        <taxon>Sar</taxon>
        <taxon>Alveolata</taxon>
        <taxon>Ciliophora</taxon>
        <taxon>Postciliodesmatophora</taxon>
        <taxon>Heterotrichea</taxon>
        <taxon>Heterotrichida</taxon>
        <taxon>Blepharismidae</taxon>
        <taxon>Blepharisma</taxon>
    </lineage>
</organism>
<protein>
    <submittedName>
        <fullName evidence="1">Uncharacterized protein</fullName>
    </submittedName>
</protein>
<evidence type="ECO:0000313" key="1">
    <source>
        <dbReference type="EMBL" id="CAG9320327.1"/>
    </source>
</evidence>
<sequence length="124" mass="14651">MSSGKLIYWLQSKAAFEVFYVFLVLSDLKQFIKFDCLIIRNSNADQKFSIFYLIWLSGILTDRNTLIKMLARWQTFTTSQVLFPFNLLRLNWSQYSFSPITTERQSFTSLNTPVQPRNTPYRAI</sequence>
<dbReference type="EMBL" id="CAJZBQ010000025">
    <property type="protein sequence ID" value="CAG9320327.1"/>
    <property type="molecule type" value="Genomic_DNA"/>
</dbReference>
<proteinExistence type="predicted"/>
<gene>
    <name evidence="1" type="ORF">BSTOLATCC_MIC26538</name>
</gene>
<name>A0AAU9J7W1_9CILI</name>
<accession>A0AAU9J7W1</accession>
<evidence type="ECO:0000313" key="2">
    <source>
        <dbReference type="Proteomes" id="UP001162131"/>
    </source>
</evidence>
<reference evidence="1" key="1">
    <citation type="submission" date="2021-09" db="EMBL/GenBank/DDBJ databases">
        <authorList>
            <consortium name="AG Swart"/>
            <person name="Singh M."/>
            <person name="Singh A."/>
            <person name="Seah K."/>
            <person name="Emmerich C."/>
        </authorList>
    </citation>
    <scope>NUCLEOTIDE SEQUENCE</scope>
    <source>
        <strain evidence="1">ATCC30299</strain>
    </source>
</reference>
<dbReference type="Proteomes" id="UP001162131">
    <property type="component" value="Unassembled WGS sequence"/>
</dbReference>
<comment type="caution">
    <text evidence="1">The sequence shown here is derived from an EMBL/GenBank/DDBJ whole genome shotgun (WGS) entry which is preliminary data.</text>
</comment>
<keyword evidence="2" id="KW-1185">Reference proteome</keyword>
<dbReference type="AlphaFoldDB" id="A0AAU9J7W1"/>